<dbReference type="InterPro" id="IPR005467">
    <property type="entry name" value="His_kinase_dom"/>
</dbReference>
<dbReference type="InterPro" id="IPR004358">
    <property type="entry name" value="Sig_transdc_His_kin-like_C"/>
</dbReference>
<comment type="caution">
    <text evidence="11">The sequence shown here is derived from an EMBL/GenBank/DDBJ whole genome shotgun (WGS) entry which is preliminary data.</text>
</comment>
<evidence type="ECO:0000313" key="11">
    <source>
        <dbReference type="EMBL" id="TCO78665.1"/>
    </source>
</evidence>
<dbReference type="InterPro" id="IPR036097">
    <property type="entry name" value="HisK_dim/P_sf"/>
</dbReference>
<dbReference type="InterPro" id="IPR003594">
    <property type="entry name" value="HATPase_dom"/>
</dbReference>
<dbReference type="Gene3D" id="1.10.287.130">
    <property type="match status" value="1"/>
</dbReference>
<organism evidence="11 12">
    <name type="scientific">Marinisporobacter balticus</name>
    <dbReference type="NCBI Taxonomy" id="2018667"/>
    <lineage>
        <taxon>Bacteria</taxon>
        <taxon>Bacillati</taxon>
        <taxon>Bacillota</taxon>
        <taxon>Clostridia</taxon>
        <taxon>Peptostreptococcales</taxon>
        <taxon>Thermotaleaceae</taxon>
        <taxon>Marinisporobacter</taxon>
    </lineage>
</organism>
<feature type="domain" description="HAMP" evidence="10">
    <location>
        <begin position="190"/>
        <end position="242"/>
    </location>
</feature>
<feature type="domain" description="Histidine kinase" evidence="9">
    <location>
        <begin position="271"/>
        <end position="488"/>
    </location>
</feature>
<proteinExistence type="predicted"/>
<dbReference type="GO" id="GO:0005886">
    <property type="term" value="C:plasma membrane"/>
    <property type="evidence" value="ECO:0007669"/>
    <property type="project" value="TreeGrafter"/>
</dbReference>
<sequence length="488" mass="56187">MRKSIGLKLFMGMTCFVFIIVGLSWILNTKYLENYYLDKKKESLIDYAREIQLMYKDNIENIEDEIAKIENKIGGNILKIILNEEDEYDAFAGNRRGRHGFGGMGKDIPLTKEVLNRVLMGESVLEIFKHPKLKVNFLVYSVPLEDNSILVLQTSIASIQESVKIAKAFYLYIGIISLMIGTVMAFLFSTRFTKPIVALNRVARGMAKLDFSKKYKVQSKDEIGELGETMNYLSDQLDLTIFELNEANKKLREDIARERKIDHMRKEFISSVSHELKTPIALIQGYAEGLYENVAEDEESKNFYCEVIMDEADKMGKLVKDLLALSQMESGNKKLEIENFHINDLVEKVYNKYKPIFQEKNIHDRLEKEDKRLKVNGDPSKIEQVLVNFINNAINHISGERKLKVCIEDRDEKVRIEIYNTGEAIPSAEMERIWDSFYKVDKARSRTYGGTGLGLSIVRGILKLHNSAFGVFNKNEGVVFWFELRKGE</sequence>
<evidence type="ECO:0000256" key="1">
    <source>
        <dbReference type="ARBA" id="ARBA00000085"/>
    </source>
</evidence>
<evidence type="ECO:0000256" key="7">
    <source>
        <dbReference type="ARBA" id="ARBA00023012"/>
    </source>
</evidence>
<dbReference type="InterPro" id="IPR050351">
    <property type="entry name" value="BphY/WalK/GraS-like"/>
</dbReference>
<dbReference type="AlphaFoldDB" id="A0A4R2LH60"/>
<evidence type="ECO:0000256" key="3">
    <source>
        <dbReference type="ARBA" id="ARBA00012438"/>
    </source>
</evidence>
<keyword evidence="7" id="KW-0902">Two-component regulatory system</keyword>
<dbReference type="InterPro" id="IPR036890">
    <property type="entry name" value="HATPase_C_sf"/>
</dbReference>
<dbReference type="InterPro" id="IPR003660">
    <property type="entry name" value="HAMP_dom"/>
</dbReference>
<keyword evidence="8" id="KW-0812">Transmembrane</keyword>
<dbReference type="GO" id="GO:0004721">
    <property type="term" value="F:phosphoprotein phosphatase activity"/>
    <property type="evidence" value="ECO:0007669"/>
    <property type="project" value="TreeGrafter"/>
</dbReference>
<keyword evidence="6" id="KW-0418">Kinase</keyword>
<dbReference type="Pfam" id="PF00512">
    <property type="entry name" value="HisKA"/>
    <property type="match status" value="1"/>
</dbReference>
<feature type="transmembrane region" description="Helical" evidence="8">
    <location>
        <begin position="7"/>
        <end position="27"/>
    </location>
</feature>
<keyword evidence="4" id="KW-0597">Phosphoprotein</keyword>
<evidence type="ECO:0000256" key="6">
    <source>
        <dbReference type="ARBA" id="ARBA00022777"/>
    </source>
</evidence>
<dbReference type="SMART" id="SM00304">
    <property type="entry name" value="HAMP"/>
    <property type="match status" value="1"/>
</dbReference>
<dbReference type="GO" id="GO:0016036">
    <property type="term" value="P:cellular response to phosphate starvation"/>
    <property type="evidence" value="ECO:0007669"/>
    <property type="project" value="TreeGrafter"/>
</dbReference>
<dbReference type="SUPFAM" id="SSF47384">
    <property type="entry name" value="Homodimeric domain of signal transducing histidine kinase"/>
    <property type="match status" value="1"/>
</dbReference>
<evidence type="ECO:0000313" key="12">
    <source>
        <dbReference type="Proteomes" id="UP000294919"/>
    </source>
</evidence>
<dbReference type="PROSITE" id="PS50885">
    <property type="entry name" value="HAMP"/>
    <property type="match status" value="1"/>
</dbReference>
<dbReference type="Gene3D" id="6.10.340.10">
    <property type="match status" value="1"/>
</dbReference>
<name>A0A4R2LH60_9FIRM</name>
<comment type="subcellular location">
    <subcellularLocation>
        <location evidence="2">Membrane</location>
    </subcellularLocation>
</comment>
<dbReference type="Pfam" id="PF02518">
    <property type="entry name" value="HATPase_c"/>
    <property type="match status" value="1"/>
</dbReference>
<evidence type="ECO:0000256" key="4">
    <source>
        <dbReference type="ARBA" id="ARBA00022553"/>
    </source>
</evidence>
<evidence type="ECO:0000256" key="2">
    <source>
        <dbReference type="ARBA" id="ARBA00004370"/>
    </source>
</evidence>
<evidence type="ECO:0000256" key="5">
    <source>
        <dbReference type="ARBA" id="ARBA00022679"/>
    </source>
</evidence>
<dbReference type="Gene3D" id="3.30.565.10">
    <property type="entry name" value="Histidine kinase-like ATPase, C-terminal domain"/>
    <property type="match status" value="1"/>
</dbReference>
<dbReference type="SMART" id="SM00388">
    <property type="entry name" value="HisKA"/>
    <property type="match status" value="1"/>
</dbReference>
<dbReference type="SMART" id="SM00387">
    <property type="entry name" value="HATPase_c"/>
    <property type="match status" value="1"/>
</dbReference>
<dbReference type="RefSeq" id="WP_132243145.1">
    <property type="nucleotide sequence ID" value="NZ_SLWV01000004.1"/>
</dbReference>
<evidence type="ECO:0000259" key="10">
    <source>
        <dbReference type="PROSITE" id="PS50885"/>
    </source>
</evidence>
<reference evidence="11 12" key="1">
    <citation type="submission" date="2019-03" db="EMBL/GenBank/DDBJ databases">
        <title>Genomic Encyclopedia of Type Strains, Phase IV (KMG-IV): sequencing the most valuable type-strain genomes for metagenomic binning, comparative biology and taxonomic classification.</title>
        <authorList>
            <person name="Goeker M."/>
        </authorList>
    </citation>
    <scope>NUCLEOTIDE SEQUENCE [LARGE SCALE GENOMIC DNA]</scope>
    <source>
        <strain evidence="11 12">DSM 102940</strain>
    </source>
</reference>
<keyword evidence="5" id="KW-0808">Transferase</keyword>
<keyword evidence="8" id="KW-1133">Transmembrane helix</keyword>
<accession>A0A4R2LH60</accession>
<feature type="transmembrane region" description="Helical" evidence="8">
    <location>
        <begin position="169"/>
        <end position="188"/>
    </location>
</feature>
<dbReference type="OrthoDB" id="9762826at2"/>
<comment type="catalytic activity">
    <reaction evidence="1">
        <text>ATP + protein L-histidine = ADP + protein N-phospho-L-histidine.</text>
        <dbReference type="EC" id="2.7.13.3"/>
    </reaction>
</comment>
<dbReference type="Proteomes" id="UP000294919">
    <property type="component" value="Unassembled WGS sequence"/>
</dbReference>
<dbReference type="CDD" id="cd06225">
    <property type="entry name" value="HAMP"/>
    <property type="match status" value="1"/>
</dbReference>
<dbReference type="GO" id="GO:0000155">
    <property type="term" value="F:phosphorelay sensor kinase activity"/>
    <property type="evidence" value="ECO:0007669"/>
    <property type="project" value="InterPro"/>
</dbReference>
<dbReference type="PANTHER" id="PTHR45453">
    <property type="entry name" value="PHOSPHATE REGULON SENSOR PROTEIN PHOR"/>
    <property type="match status" value="1"/>
</dbReference>
<dbReference type="FunFam" id="1.10.287.130:FF:000001">
    <property type="entry name" value="Two-component sensor histidine kinase"/>
    <property type="match status" value="1"/>
</dbReference>
<dbReference type="CDD" id="cd00082">
    <property type="entry name" value="HisKA"/>
    <property type="match status" value="1"/>
</dbReference>
<keyword evidence="8" id="KW-0472">Membrane</keyword>
<dbReference type="Pfam" id="PF00672">
    <property type="entry name" value="HAMP"/>
    <property type="match status" value="1"/>
</dbReference>
<evidence type="ECO:0000256" key="8">
    <source>
        <dbReference type="SAM" id="Phobius"/>
    </source>
</evidence>
<dbReference type="EC" id="2.7.13.3" evidence="3"/>
<dbReference type="SUPFAM" id="SSF158472">
    <property type="entry name" value="HAMP domain-like"/>
    <property type="match status" value="1"/>
</dbReference>
<protein>
    <recommendedName>
        <fullName evidence="3">histidine kinase</fullName>
        <ecNumber evidence="3">2.7.13.3</ecNumber>
    </recommendedName>
</protein>
<dbReference type="InterPro" id="IPR003661">
    <property type="entry name" value="HisK_dim/P_dom"/>
</dbReference>
<keyword evidence="12" id="KW-1185">Reference proteome</keyword>
<dbReference type="EMBL" id="SLWV01000004">
    <property type="protein sequence ID" value="TCO78665.1"/>
    <property type="molecule type" value="Genomic_DNA"/>
</dbReference>
<dbReference type="PRINTS" id="PR00344">
    <property type="entry name" value="BCTRLSENSOR"/>
</dbReference>
<gene>
    <name evidence="11" type="ORF">EV214_10448</name>
</gene>
<dbReference type="PROSITE" id="PS50109">
    <property type="entry name" value="HIS_KIN"/>
    <property type="match status" value="1"/>
</dbReference>
<dbReference type="PANTHER" id="PTHR45453:SF3">
    <property type="entry name" value="HISTIDINE KINASE"/>
    <property type="match status" value="1"/>
</dbReference>
<evidence type="ECO:0000259" key="9">
    <source>
        <dbReference type="PROSITE" id="PS50109"/>
    </source>
</evidence>
<dbReference type="SUPFAM" id="SSF55874">
    <property type="entry name" value="ATPase domain of HSP90 chaperone/DNA topoisomerase II/histidine kinase"/>
    <property type="match status" value="1"/>
</dbReference>